<accession>A0ABW6CKV9</accession>
<dbReference type="Proteomes" id="UP001598130">
    <property type="component" value="Unassembled WGS sequence"/>
</dbReference>
<feature type="region of interest" description="Disordered" evidence="1">
    <location>
        <begin position="150"/>
        <end position="215"/>
    </location>
</feature>
<evidence type="ECO:0000256" key="2">
    <source>
        <dbReference type="SAM" id="SignalP"/>
    </source>
</evidence>
<evidence type="ECO:0000313" key="4">
    <source>
        <dbReference type="Proteomes" id="UP001598130"/>
    </source>
</evidence>
<feature type="compositionally biased region" description="Basic and acidic residues" evidence="1">
    <location>
        <begin position="150"/>
        <end position="159"/>
    </location>
</feature>
<feature type="chain" id="PRO_5045301161" description="Translation initiation factor IF-2" evidence="2">
    <location>
        <begin position="17"/>
        <end position="215"/>
    </location>
</feature>
<dbReference type="EMBL" id="JAOTJD010000009">
    <property type="protein sequence ID" value="MFD3263710.1"/>
    <property type="molecule type" value="Genomic_DNA"/>
</dbReference>
<organism evidence="3 4">
    <name type="scientific">Phenylobacterium ferrooxidans</name>
    <dbReference type="NCBI Taxonomy" id="2982689"/>
    <lineage>
        <taxon>Bacteria</taxon>
        <taxon>Pseudomonadati</taxon>
        <taxon>Pseudomonadota</taxon>
        <taxon>Alphaproteobacteria</taxon>
        <taxon>Caulobacterales</taxon>
        <taxon>Caulobacteraceae</taxon>
        <taxon>Phenylobacterium</taxon>
    </lineage>
</organism>
<keyword evidence="2" id="KW-0732">Signal</keyword>
<comment type="caution">
    <text evidence="3">The sequence shown here is derived from an EMBL/GenBank/DDBJ whole genome shotgun (WGS) entry which is preliminary data.</text>
</comment>
<evidence type="ECO:0000256" key="1">
    <source>
        <dbReference type="SAM" id="MobiDB-lite"/>
    </source>
</evidence>
<protein>
    <recommendedName>
        <fullName evidence="5">Translation initiation factor IF-2</fullName>
    </recommendedName>
</protein>
<evidence type="ECO:0008006" key="5">
    <source>
        <dbReference type="Google" id="ProtNLM"/>
    </source>
</evidence>
<proteinExistence type="predicted"/>
<gene>
    <name evidence="3" type="ORF">OCL97_06960</name>
</gene>
<dbReference type="PROSITE" id="PS51257">
    <property type="entry name" value="PROKAR_LIPOPROTEIN"/>
    <property type="match status" value="1"/>
</dbReference>
<dbReference type="RefSeq" id="WP_377368824.1">
    <property type="nucleotide sequence ID" value="NZ_JAOTJD010000009.1"/>
</dbReference>
<reference evidence="3 4" key="1">
    <citation type="submission" date="2022-09" db="EMBL/GenBank/DDBJ databases">
        <title>New species of Phenylobacterium.</title>
        <authorList>
            <person name="Mieszkin S."/>
        </authorList>
    </citation>
    <scope>NUCLEOTIDE SEQUENCE [LARGE SCALE GENOMIC DNA]</scope>
    <source>
        <strain evidence="3 4">HK31-G</strain>
    </source>
</reference>
<evidence type="ECO:0000313" key="3">
    <source>
        <dbReference type="EMBL" id="MFD3263710.1"/>
    </source>
</evidence>
<feature type="compositionally biased region" description="Gly residues" evidence="1">
    <location>
        <begin position="180"/>
        <end position="190"/>
    </location>
</feature>
<name>A0ABW6CKV9_9CAUL</name>
<feature type="signal peptide" evidence="2">
    <location>
        <begin position="1"/>
        <end position="16"/>
    </location>
</feature>
<sequence length="215" mass="23147">MRLRSLIPALAFLALAACDSTGALRIAQAPAAKPADCCCKPAATQASCPPAAAPTPIADQPTAMTPEPEQPAYRPAVHRQAARPAARRVTQVQRHHAERAVERDYGEVREYAYAQQRSYAAAPAPAPEYDGYVEVPDRRIQGRVVSVEDRETFSERYSEQSESSGGRRYAGGYEHHGGYDSRGGGRGCGGCAPREAAGRDRNGFLTWPGKVPARP</sequence>
<keyword evidence="4" id="KW-1185">Reference proteome</keyword>